<evidence type="ECO:0000313" key="2">
    <source>
        <dbReference type="Proteomes" id="UP000789366"/>
    </source>
</evidence>
<dbReference type="Proteomes" id="UP000789366">
    <property type="component" value="Unassembled WGS sequence"/>
</dbReference>
<organism evidence="1 2">
    <name type="scientific">Cetraspora pellucida</name>
    <dbReference type="NCBI Taxonomy" id="1433469"/>
    <lineage>
        <taxon>Eukaryota</taxon>
        <taxon>Fungi</taxon>
        <taxon>Fungi incertae sedis</taxon>
        <taxon>Mucoromycota</taxon>
        <taxon>Glomeromycotina</taxon>
        <taxon>Glomeromycetes</taxon>
        <taxon>Diversisporales</taxon>
        <taxon>Gigasporaceae</taxon>
        <taxon>Cetraspora</taxon>
    </lineage>
</organism>
<gene>
    <name evidence="1" type="ORF">SPELUC_LOCUS7929</name>
</gene>
<proteinExistence type="predicted"/>
<comment type="caution">
    <text evidence="1">The sequence shown here is derived from an EMBL/GenBank/DDBJ whole genome shotgun (WGS) entry which is preliminary data.</text>
</comment>
<keyword evidence="2" id="KW-1185">Reference proteome</keyword>
<protein>
    <submittedName>
        <fullName evidence="1">12715_t:CDS:1</fullName>
    </submittedName>
</protein>
<name>A0ACA9N2W1_9GLOM</name>
<reference evidence="1" key="1">
    <citation type="submission" date="2021-06" db="EMBL/GenBank/DDBJ databases">
        <authorList>
            <person name="Kallberg Y."/>
            <person name="Tangrot J."/>
            <person name="Rosling A."/>
        </authorList>
    </citation>
    <scope>NUCLEOTIDE SEQUENCE</scope>
    <source>
        <strain evidence="1">28 12/20/2015</strain>
    </source>
</reference>
<accession>A0ACA9N2W1</accession>
<evidence type="ECO:0000313" key="1">
    <source>
        <dbReference type="EMBL" id="CAG8622784.1"/>
    </source>
</evidence>
<dbReference type="EMBL" id="CAJVPW010011155">
    <property type="protein sequence ID" value="CAG8622784.1"/>
    <property type="molecule type" value="Genomic_DNA"/>
</dbReference>
<sequence length="161" mass="19460">MNLLPDDLEKYEEKSKFFNPYVVRYQALSTKISLVDLLKILLHIGKSRGYRKFYLDDSSEEKEVKETQTAVREAEKLFQEKKYETVAEMVIEEEKFRHSHEKSKNLLSVHNHNPNKTYENKEEKEKKHRHFVFPRELLEAETEKILTKQSKYYTQLEKNFQ</sequence>